<sequence length="614" mass="68442">MRTKFLVALFAVFCLWSCQDWGEMDPPAGNQQKPTLKELASYTFDDLGSDVSIGVYQGGKAPKLVVDKQLEVVLELDGGYVSYSNPLQFYTLQEAASLTGWVKLNESDEDTPIFCFSDETGSKKLMFTANSDLYYNEEKLNTNSLLLTAGEWHWFSVAVKPDSYAIYIDGVAIDGTITNDESVATVSRAVTSGEVMSFMTEASKLYFGYGSKEKPVKMWIDEVSVYKNLITEKEIAKPELPEIGEGGDSGEGDGPTYENPYILGAPDCSTGWWSEFSPIMKADGDCIFHHRFVNHTNGLNAWNNWVLGISNGKLPNEEGYQEYAIVRADNWGWLNGNGDNTIDKSGYPLSNTYDLTNGWTLFCQEMEGAVVDLTIQRKGSTLTMNADIVTKSKLNWTYSWTYGAIPNGELGVFLTVDGSYLEIDLEEAYVGNVWDKNENIVGNKDFTTPFFGDISEVMTVAGDCKLGCQFINHRSSTGQNWNNWLLAICNGIERGASGYEEYASVRADNWGWIGNQLYDDGHAIANSKYPFESTFNWDTFLNDMSDATINMVLSREGDTFTMDATIMPSSGNEITYKWVYPELVADEVGFYLSVDGSYLDIITQVTYPFIANIK</sequence>
<keyword evidence="3" id="KW-1185">Reference proteome</keyword>
<feature type="chain" id="PRO_5017779090" description="LamG domain-containing protein" evidence="1">
    <location>
        <begin position="23"/>
        <end position="614"/>
    </location>
</feature>
<dbReference type="SUPFAM" id="SSF49899">
    <property type="entry name" value="Concanavalin A-like lectins/glucanases"/>
    <property type="match status" value="1"/>
</dbReference>
<feature type="signal peptide" evidence="1">
    <location>
        <begin position="1"/>
        <end position="22"/>
    </location>
</feature>
<dbReference type="RefSeq" id="WP_117671077.1">
    <property type="nucleotide sequence ID" value="NZ_CABOGR010000005.1"/>
</dbReference>
<dbReference type="Proteomes" id="UP000260862">
    <property type="component" value="Unassembled WGS sequence"/>
</dbReference>
<organism evidence="2 3">
    <name type="scientific">Phocaeicola plebeius</name>
    <dbReference type="NCBI Taxonomy" id="310297"/>
    <lineage>
        <taxon>Bacteria</taxon>
        <taxon>Pseudomonadati</taxon>
        <taxon>Bacteroidota</taxon>
        <taxon>Bacteroidia</taxon>
        <taxon>Bacteroidales</taxon>
        <taxon>Bacteroidaceae</taxon>
        <taxon>Phocaeicola</taxon>
    </lineage>
</organism>
<proteinExistence type="predicted"/>
<dbReference type="Gene3D" id="2.60.120.200">
    <property type="match status" value="1"/>
</dbReference>
<dbReference type="GO" id="GO:0004553">
    <property type="term" value="F:hydrolase activity, hydrolyzing O-glycosyl compounds"/>
    <property type="evidence" value="ECO:0007669"/>
    <property type="project" value="UniProtKB-ARBA"/>
</dbReference>
<reference evidence="2 3" key="1">
    <citation type="submission" date="2018-08" db="EMBL/GenBank/DDBJ databases">
        <title>A genome reference for cultivated species of the human gut microbiota.</title>
        <authorList>
            <person name="Zou Y."/>
            <person name="Xue W."/>
            <person name="Luo G."/>
        </authorList>
    </citation>
    <scope>NUCLEOTIDE SEQUENCE [LARGE SCALE GENOMIC DNA]</scope>
    <source>
        <strain evidence="2 3">TF10-3AC</strain>
    </source>
</reference>
<keyword evidence="1" id="KW-0732">Signal</keyword>
<dbReference type="EMBL" id="QSQT01000005">
    <property type="protein sequence ID" value="RGK57373.1"/>
    <property type="molecule type" value="Genomic_DNA"/>
</dbReference>
<protein>
    <recommendedName>
        <fullName evidence="4">LamG domain-containing protein</fullName>
    </recommendedName>
</protein>
<name>A0A3E4N5B6_9BACT</name>
<dbReference type="InterPro" id="IPR013320">
    <property type="entry name" value="ConA-like_dom_sf"/>
</dbReference>
<evidence type="ECO:0000256" key="1">
    <source>
        <dbReference type="SAM" id="SignalP"/>
    </source>
</evidence>
<comment type="caution">
    <text evidence="2">The sequence shown here is derived from an EMBL/GenBank/DDBJ whole genome shotgun (WGS) entry which is preliminary data.</text>
</comment>
<evidence type="ECO:0008006" key="4">
    <source>
        <dbReference type="Google" id="ProtNLM"/>
    </source>
</evidence>
<dbReference type="GO" id="GO:0005975">
    <property type="term" value="P:carbohydrate metabolic process"/>
    <property type="evidence" value="ECO:0007669"/>
    <property type="project" value="UniProtKB-ARBA"/>
</dbReference>
<evidence type="ECO:0000313" key="2">
    <source>
        <dbReference type="EMBL" id="RGK57373.1"/>
    </source>
</evidence>
<evidence type="ECO:0000313" key="3">
    <source>
        <dbReference type="Proteomes" id="UP000260862"/>
    </source>
</evidence>
<dbReference type="AlphaFoldDB" id="A0A3E4N5B6"/>
<accession>A0A3E4N5B6</accession>
<gene>
    <name evidence="2" type="ORF">DXD04_03935</name>
</gene>